<name>A0A6S7I3E2_PARCT</name>
<sequence length="55" mass="6463">MVATKRCAWGTFKNDLCYPHSMAKNKIGHPVYFYRFSAPKRSQEKRSGWITACHR</sequence>
<protein>
    <submittedName>
        <fullName evidence="1">Uncharacterized protein</fullName>
    </submittedName>
</protein>
<evidence type="ECO:0000313" key="2">
    <source>
        <dbReference type="Proteomes" id="UP001152795"/>
    </source>
</evidence>
<reference evidence="1" key="1">
    <citation type="submission" date="2020-04" db="EMBL/GenBank/DDBJ databases">
        <authorList>
            <person name="Alioto T."/>
            <person name="Alioto T."/>
            <person name="Gomez Garrido J."/>
        </authorList>
    </citation>
    <scope>NUCLEOTIDE SEQUENCE</scope>
    <source>
        <strain evidence="1">A484AB</strain>
    </source>
</reference>
<comment type="caution">
    <text evidence="1">The sequence shown here is derived from an EMBL/GenBank/DDBJ whole genome shotgun (WGS) entry which is preliminary data.</text>
</comment>
<gene>
    <name evidence="1" type="ORF">PACLA_8A051166</name>
</gene>
<dbReference type="Proteomes" id="UP001152795">
    <property type="component" value="Unassembled WGS sequence"/>
</dbReference>
<proteinExistence type="predicted"/>
<feature type="non-terminal residue" evidence="1">
    <location>
        <position position="55"/>
    </location>
</feature>
<organism evidence="1 2">
    <name type="scientific">Paramuricea clavata</name>
    <name type="common">Red gorgonian</name>
    <name type="synonym">Violescent sea-whip</name>
    <dbReference type="NCBI Taxonomy" id="317549"/>
    <lineage>
        <taxon>Eukaryota</taxon>
        <taxon>Metazoa</taxon>
        <taxon>Cnidaria</taxon>
        <taxon>Anthozoa</taxon>
        <taxon>Octocorallia</taxon>
        <taxon>Malacalcyonacea</taxon>
        <taxon>Plexauridae</taxon>
        <taxon>Paramuricea</taxon>
    </lineage>
</organism>
<dbReference type="AlphaFoldDB" id="A0A6S7I3E2"/>
<dbReference type="EMBL" id="CACRXK020007139">
    <property type="protein sequence ID" value="CAB4011419.1"/>
    <property type="molecule type" value="Genomic_DNA"/>
</dbReference>
<evidence type="ECO:0000313" key="1">
    <source>
        <dbReference type="EMBL" id="CAB4011419.1"/>
    </source>
</evidence>
<accession>A0A6S7I3E2</accession>
<keyword evidence="2" id="KW-1185">Reference proteome</keyword>